<keyword evidence="6" id="KW-1064">Adaptive immunity</keyword>
<dbReference type="InterPro" id="IPR013783">
    <property type="entry name" value="Ig-like_fold"/>
</dbReference>
<keyword evidence="14" id="KW-1185">Reference proteome</keyword>
<accession>A0A5F8HCW9</accession>
<dbReference type="InterPro" id="IPR032052">
    <property type="entry name" value="Ig_4"/>
</dbReference>
<reference evidence="13" key="3">
    <citation type="submission" date="2025-09" db="UniProtKB">
        <authorList>
            <consortium name="Ensembl"/>
        </authorList>
    </citation>
    <scope>IDENTIFICATION</scope>
</reference>
<dbReference type="GO" id="GO:0007166">
    <property type="term" value="P:cell surface receptor signaling pathway"/>
    <property type="evidence" value="ECO:0007669"/>
    <property type="project" value="InterPro"/>
</dbReference>
<proteinExistence type="predicted"/>
<evidence type="ECO:0000256" key="7">
    <source>
        <dbReference type="ARBA" id="ARBA00023136"/>
    </source>
</evidence>
<evidence type="ECO:0000256" key="10">
    <source>
        <dbReference type="ARBA" id="ARBA00023180"/>
    </source>
</evidence>
<keyword evidence="3" id="KW-0812">Transmembrane</keyword>
<name>A0A5F8HCW9_MONDO</name>
<evidence type="ECO:0000256" key="4">
    <source>
        <dbReference type="ARBA" id="ARBA00022859"/>
    </source>
</evidence>
<reference evidence="13 14" key="1">
    <citation type="journal article" date="2007" name="Nature">
        <title>Genome of the marsupial Monodelphis domestica reveals innovation in non-coding sequences.</title>
        <authorList>
            <person name="Mikkelsen T.S."/>
            <person name="Wakefield M.J."/>
            <person name="Aken B."/>
            <person name="Amemiya C.T."/>
            <person name="Chang J.L."/>
            <person name="Duke S."/>
            <person name="Garber M."/>
            <person name="Gentles A.J."/>
            <person name="Goodstadt L."/>
            <person name="Heger A."/>
            <person name="Jurka J."/>
            <person name="Kamal M."/>
            <person name="Mauceli E."/>
            <person name="Searle S.M."/>
            <person name="Sharpe T."/>
            <person name="Baker M.L."/>
            <person name="Batzer M.A."/>
            <person name="Benos P.V."/>
            <person name="Belov K."/>
            <person name="Clamp M."/>
            <person name="Cook A."/>
            <person name="Cuff J."/>
            <person name="Das R."/>
            <person name="Davidow L."/>
            <person name="Deakin J.E."/>
            <person name="Fazzari M.J."/>
            <person name="Glass J.L."/>
            <person name="Grabherr M."/>
            <person name="Greally J.M."/>
            <person name="Gu W."/>
            <person name="Hore T.A."/>
            <person name="Huttley G.A."/>
            <person name="Kleber M."/>
            <person name="Jirtle R.L."/>
            <person name="Koina E."/>
            <person name="Lee J.T."/>
            <person name="Mahony S."/>
            <person name="Marra M.A."/>
            <person name="Miller R.D."/>
            <person name="Nicholls R.D."/>
            <person name="Oda M."/>
            <person name="Papenfuss A.T."/>
            <person name="Parra Z.E."/>
            <person name="Pollock D.D."/>
            <person name="Ray D.A."/>
            <person name="Schein J.E."/>
            <person name="Speed T.P."/>
            <person name="Thompson K."/>
            <person name="VandeBerg J.L."/>
            <person name="Wade C.M."/>
            <person name="Walker J.A."/>
            <person name="Waters P.D."/>
            <person name="Webber C."/>
            <person name="Weidman J.R."/>
            <person name="Xie X."/>
            <person name="Zody M.C."/>
            <person name="Baldwin J."/>
            <person name="Abdouelleil A."/>
            <person name="Abdulkadir J."/>
            <person name="Abebe A."/>
            <person name="Abera B."/>
            <person name="Abreu J."/>
            <person name="Acer S.C."/>
            <person name="Aftuck L."/>
            <person name="Alexander A."/>
            <person name="An P."/>
            <person name="Anderson E."/>
            <person name="Anderson S."/>
            <person name="Arachi H."/>
            <person name="Azer M."/>
            <person name="Bachantsang P."/>
            <person name="Barry A."/>
            <person name="Bayul T."/>
            <person name="Berlin A."/>
            <person name="Bessette D."/>
            <person name="Bloom T."/>
            <person name="Bloom T."/>
            <person name="Boguslavskiy L."/>
            <person name="Bonnet C."/>
            <person name="Boukhgalter B."/>
            <person name="Bourzgui I."/>
            <person name="Brown A."/>
            <person name="Cahill P."/>
            <person name="Channer S."/>
            <person name="Cheshatsang Y."/>
            <person name="Chuda L."/>
            <person name="Citroen M."/>
            <person name="Collymore A."/>
            <person name="Cooke P."/>
            <person name="Costello M."/>
            <person name="D'Aco K."/>
            <person name="Daza R."/>
            <person name="De Haan G."/>
            <person name="DeGray S."/>
            <person name="DeMaso C."/>
            <person name="Dhargay N."/>
            <person name="Dooley K."/>
            <person name="Dooley E."/>
            <person name="Doricent M."/>
            <person name="Dorje P."/>
            <person name="Dorjee K."/>
            <person name="Dupes A."/>
            <person name="Elong R."/>
            <person name="Falk J."/>
            <person name="Farina A."/>
            <person name="Faro S."/>
            <person name="Ferguson D."/>
            <person name="Fisher S."/>
            <person name="Foley C.D."/>
            <person name="Franke A."/>
            <person name="Friedrich D."/>
            <person name="Gadbois L."/>
            <person name="Gearin G."/>
            <person name="Gearin C.R."/>
            <person name="Giannoukos G."/>
            <person name="Goode T."/>
            <person name="Graham J."/>
            <person name="Grandbois E."/>
            <person name="Grewal S."/>
            <person name="Gyaltsen K."/>
            <person name="Hafez N."/>
            <person name="Hagos B."/>
            <person name="Hall J."/>
            <person name="Henson C."/>
            <person name="Hollinger A."/>
            <person name="Honan T."/>
            <person name="Huard M.D."/>
            <person name="Hughes L."/>
            <person name="Hurhula B."/>
            <person name="Husby M.E."/>
            <person name="Kamat A."/>
            <person name="Kanga B."/>
            <person name="Kashin S."/>
            <person name="Khazanovich D."/>
            <person name="Kisner P."/>
            <person name="Lance K."/>
            <person name="Lara M."/>
            <person name="Lee W."/>
            <person name="Lennon N."/>
            <person name="Letendre F."/>
            <person name="LeVine R."/>
            <person name="Lipovsky A."/>
            <person name="Liu X."/>
            <person name="Liu J."/>
            <person name="Liu S."/>
            <person name="Lokyitsang T."/>
            <person name="Lokyitsang Y."/>
            <person name="Lubonja R."/>
            <person name="Lui A."/>
            <person name="MacDonald P."/>
            <person name="Magnisalis V."/>
            <person name="Maru K."/>
            <person name="Matthews C."/>
            <person name="McCusker W."/>
            <person name="McDonough S."/>
            <person name="Mehta T."/>
            <person name="Meldrim J."/>
            <person name="Meneus L."/>
            <person name="Mihai O."/>
            <person name="Mihalev A."/>
            <person name="Mihova T."/>
            <person name="Mittelman R."/>
            <person name="Mlenga V."/>
            <person name="Montmayeur A."/>
            <person name="Mulrain L."/>
            <person name="Navidi A."/>
            <person name="Naylor J."/>
            <person name="Negash T."/>
            <person name="Nguyen T."/>
            <person name="Nguyen N."/>
            <person name="Nicol R."/>
            <person name="Norbu C."/>
            <person name="Norbu N."/>
            <person name="Novod N."/>
            <person name="O'Neill B."/>
            <person name="Osman S."/>
            <person name="Markiewicz E."/>
            <person name="Oyono O.L."/>
            <person name="Patti C."/>
            <person name="Phunkhang P."/>
            <person name="Pierre F."/>
            <person name="Priest M."/>
            <person name="Raghuraman S."/>
            <person name="Rege F."/>
            <person name="Reyes R."/>
            <person name="Rise C."/>
            <person name="Rogov P."/>
            <person name="Ross K."/>
            <person name="Ryan E."/>
            <person name="Settipalli S."/>
            <person name="Shea T."/>
            <person name="Sherpa N."/>
            <person name="Shi L."/>
            <person name="Shih D."/>
            <person name="Sparrow T."/>
            <person name="Spaulding J."/>
            <person name="Stalker J."/>
            <person name="Stange-Thomann N."/>
            <person name="Stavropoulos S."/>
            <person name="Stone C."/>
            <person name="Strader C."/>
            <person name="Tesfaye S."/>
            <person name="Thomson T."/>
            <person name="Thoulutsang Y."/>
            <person name="Thoulutsang D."/>
            <person name="Topham K."/>
            <person name="Topping I."/>
            <person name="Tsamla T."/>
            <person name="Vassiliev H."/>
            <person name="Vo A."/>
            <person name="Wangchuk T."/>
            <person name="Wangdi T."/>
            <person name="Weiand M."/>
            <person name="Wilkinson J."/>
            <person name="Wilson A."/>
            <person name="Yadav S."/>
            <person name="Young G."/>
            <person name="Yu Q."/>
            <person name="Zembek L."/>
            <person name="Zhong D."/>
            <person name="Zimmer A."/>
            <person name="Zwirko Z."/>
            <person name="Jaffe D.B."/>
            <person name="Alvarez P."/>
            <person name="Brockman W."/>
            <person name="Butler J."/>
            <person name="Chin C."/>
            <person name="Gnerre S."/>
            <person name="MacCallum I."/>
            <person name="Graves J.A."/>
            <person name="Ponting C.P."/>
            <person name="Breen M."/>
            <person name="Samollow P.B."/>
            <person name="Lander E.S."/>
            <person name="Lindblad-Toh K."/>
        </authorList>
    </citation>
    <scope>NUCLEOTIDE SEQUENCE [LARGE SCALE GENOMIC DNA]</scope>
</reference>
<protein>
    <submittedName>
        <fullName evidence="13">CD3 gamma subunit of T-cell receptor complex</fullName>
    </submittedName>
</protein>
<keyword evidence="2" id="KW-0597">Phosphoprotein</keyword>
<evidence type="ECO:0000256" key="6">
    <source>
        <dbReference type="ARBA" id="ARBA00023130"/>
    </source>
</evidence>
<dbReference type="SMART" id="SM00077">
    <property type="entry name" value="ITAM"/>
    <property type="match status" value="1"/>
</dbReference>
<dbReference type="Proteomes" id="UP000002280">
    <property type="component" value="Chromosome 4"/>
</dbReference>
<keyword evidence="11" id="KW-0393">Immunoglobulin domain</keyword>
<dbReference type="PROSITE" id="PS51055">
    <property type="entry name" value="ITAM_1"/>
    <property type="match status" value="1"/>
</dbReference>
<dbReference type="AlphaFoldDB" id="A0A5F8HCW9"/>
<dbReference type="Bgee" id="ENSMODG00000013500">
    <property type="expression patterns" value="Expressed in blood and 15 other cell types or tissues"/>
</dbReference>
<keyword evidence="5" id="KW-1133">Transmembrane helix</keyword>
<keyword evidence="4" id="KW-0391">Immunity</keyword>
<sequence length="79" mass="9404">ILKETKKTLNLGSIFEDPQNVFWCRNLTNTPKKKSSPLHVYYRTSDKQTLLTNDQLYQPLRDREDDQYSHLQGSHPRKK</sequence>
<evidence type="ECO:0000313" key="14">
    <source>
        <dbReference type="Proteomes" id="UP000002280"/>
    </source>
</evidence>
<dbReference type="InterPro" id="IPR036179">
    <property type="entry name" value="Ig-like_dom_sf"/>
</dbReference>
<dbReference type="InterPro" id="IPR003110">
    <property type="entry name" value="Phos_immunorcpt_sig_ITAM"/>
</dbReference>
<dbReference type="Ensembl" id="ENSMODT00000065127.1">
    <property type="protein sequence ID" value="ENSMODP00000057375.1"/>
    <property type="gene ID" value="ENSMODG00000013500.4"/>
</dbReference>
<feature type="domain" description="CD3 gamma/delta subunit Ig-like" evidence="12">
    <location>
        <begin position="3"/>
        <end position="43"/>
    </location>
</feature>
<comment type="subcellular location">
    <subcellularLocation>
        <location evidence="1">Membrane</location>
        <topology evidence="1">Single-pass type I membrane protein</topology>
    </subcellularLocation>
</comment>
<keyword evidence="8" id="KW-1015">Disulfide bond</keyword>
<evidence type="ECO:0000256" key="3">
    <source>
        <dbReference type="ARBA" id="ARBA00022692"/>
    </source>
</evidence>
<dbReference type="SUPFAM" id="SSF48726">
    <property type="entry name" value="Immunoglobulin"/>
    <property type="match status" value="1"/>
</dbReference>
<dbReference type="Pfam" id="PF02189">
    <property type="entry name" value="ITAM"/>
    <property type="match status" value="1"/>
</dbReference>
<keyword evidence="7" id="KW-0472">Membrane</keyword>
<evidence type="ECO:0000259" key="12">
    <source>
        <dbReference type="Pfam" id="PF16680"/>
    </source>
</evidence>
<dbReference type="PANTHER" id="PTHR10570">
    <property type="entry name" value="T-CELL SURFACE GLYCOPROTEIN CD3 GAMMA CHAIN / DELTA CHAIN"/>
    <property type="match status" value="1"/>
</dbReference>
<keyword evidence="9" id="KW-0675">Receptor</keyword>
<dbReference type="GO" id="GO:0004888">
    <property type="term" value="F:transmembrane signaling receptor activity"/>
    <property type="evidence" value="ECO:0007669"/>
    <property type="project" value="InterPro"/>
</dbReference>
<evidence type="ECO:0000256" key="5">
    <source>
        <dbReference type="ARBA" id="ARBA00022989"/>
    </source>
</evidence>
<gene>
    <name evidence="13" type="primary">CD3G</name>
</gene>
<dbReference type="PANTHER" id="PTHR10570:SF8">
    <property type="entry name" value="T-CELL SURFACE GLYCOPROTEIN CD3 GAMMA CHAIN"/>
    <property type="match status" value="1"/>
</dbReference>
<dbReference type="GeneTree" id="ENSGT00940000153312"/>
<organism evidence="13 14">
    <name type="scientific">Monodelphis domestica</name>
    <name type="common">Gray short-tailed opossum</name>
    <dbReference type="NCBI Taxonomy" id="13616"/>
    <lineage>
        <taxon>Eukaryota</taxon>
        <taxon>Metazoa</taxon>
        <taxon>Chordata</taxon>
        <taxon>Craniata</taxon>
        <taxon>Vertebrata</taxon>
        <taxon>Euteleostomi</taxon>
        <taxon>Mammalia</taxon>
        <taxon>Metatheria</taxon>
        <taxon>Didelphimorphia</taxon>
        <taxon>Didelphidae</taxon>
        <taxon>Monodelphis</taxon>
    </lineage>
</organism>
<evidence type="ECO:0000256" key="9">
    <source>
        <dbReference type="ARBA" id="ARBA00023170"/>
    </source>
</evidence>
<evidence type="ECO:0000256" key="2">
    <source>
        <dbReference type="ARBA" id="ARBA00022553"/>
    </source>
</evidence>
<dbReference type="GO" id="GO:0042105">
    <property type="term" value="C:alpha-beta T cell receptor complex"/>
    <property type="evidence" value="ECO:0007669"/>
    <property type="project" value="UniProtKB-ARBA"/>
</dbReference>
<reference evidence="13" key="2">
    <citation type="submission" date="2025-08" db="UniProtKB">
        <authorList>
            <consortium name="Ensembl"/>
        </authorList>
    </citation>
    <scope>IDENTIFICATION</scope>
</reference>
<dbReference type="Pfam" id="PF16680">
    <property type="entry name" value="Ig_4"/>
    <property type="match status" value="1"/>
</dbReference>
<evidence type="ECO:0000256" key="1">
    <source>
        <dbReference type="ARBA" id="ARBA00004479"/>
    </source>
</evidence>
<dbReference type="Gene3D" id="2.60.40.10">
    <property type="entry name" value="Immunoglobulins"/>
    <property type="match status" value="1"/>
</dbReference>
<evidence type="ECO:0000313" key="13">
    <source>
        <dbReference type="Ensembl" id="ENSMODP00000057375.1"/>
    </source>
</evidence>
<dbReference type="GO" id="GO:0002250">
    <property type="term" value="P:adaptive immune response"/>
    <property type="evidence" value="ECO:0007669"/>
    <property type="project" value="UniProtKB-KW"/>
</dbReference>
<evidence type="ECO:0000256" key="11">
    <source>
        <dbReference type="ARBA" id="ARBA00023319"/>
    </source>
</evidence>
<dbReference type="InterPro" id="IPR015484">
    <property type="entry name" value="CD3_esu/gsu/dsu"/>
</dbReference>
<keyword evidence="10" id="KW-0325">Glycoprotein</keyword>
<evidence type="ECO:0000256" key="8">
    <source>
        <dbReference type="ARBA" id="ARBA00023157"/>
    </source>
</evidence>